<dbReference type="InterPro" id="IPR050765">
    <property type="entry name" value="Riboflavin_Biosynth_HTPR"/>
</dbReference>
<feature type="domain" description="CMP/dCMP-type deaminase" evidence="15">
    <location>
        <begin position="6"/>
        <end position="128"/>
    </location>
</feature>
<comment type="function">
    <text evidence="1 14">Converts 2,5-diamino-6-(ribosylamino)-4(3h)-pyrimidinone 5'-phosphate into 5-amino-6-(ribosylamino)-2,4(1h,3h)-pyrimidinedione 5'-phosphate.</text>
</comment>
<dbReference type="PROSITE" id="PS51747">
    <property type="entry name" value="CYT_DCMP_DEAMINASES_2"/>
    <property type="match status" value="1"/>
</dbReference>
<sequence>MSNDVMDDQWYMQTALQLAAAAQGQTDINPVVGCVIVKQGRIIGMGAHLKRGEGHAEVLALQMAGSEAEGATAYVTLEPCSHFGKTPPCADRLIEAGVKRVVVATEDPNPQVAGRGIARLREHGIDVTTGILGASSRRLNERFNKFIVSRLPFVTLKSAMTLDGKVATRLGDSKWISNEAARQEVHTLRHQVQAIMVGVGTILADDPLLTTRLSVPGLHPVRIVVDSLLRTPIEANVITNREADTILICAEEADPQAVRRFEALGIRVIRSGKGKRVDLTQAMQRLGEIEISSILVEGGATLAGQLLKEGLIDNMIVYVAPKLVGGSGAPGLFAGEGLDYMRDAWQIHDMQVEMVGDNIRITGYPKKGGGDLCSQGLSKKLD</sequence>
<dbReference type="PANTHER" id="PTHR38011:SF7">
    <property type="entry name" value="2,5-DIAMINO-6-RIBOSYLAMINO-4(3H)-PYRIMIDINONE 5'-PHOSPHATE REDUCTASE"/>
    <property type="match status" value="1"/>
</dbReference>
<dbReference type="Pfam" id="PF00383">
    <property type="entry name" value="dCMP_cyt_deam_1"/>
    <property type="match status" value="1"/>
</dbReference>
<dbReference type="InterPro" id="IPR016192">
    <property type="entry name" value="APOBEC/CMP_deaminase_Zn-bd"/>
</dbReference>
<dbReference type="InterPro" id="IPR024072">
    <property type="entry name" value="DHFR-like_dom_sf"/>
</dbReference>
<dbReference type="GO" id="GO:0008703">
    <property type="term" value="F:5-amino-6-(5-phosphoribosylamino)uracil reductase activity"/>
    <property type="evidence" value="ECO:0007669"/>
    <property type="project" value="UniProtKB-EC"/>
</dbReference>
<dbReference type="EC" id="1.1.1.193" evidence="14"/>
<dbReference type="SUPFAM" id="SSF53927">
    <property type="entry name" value="Cytidine deaminase-like"/>
    <property type="match status" value="1"/>
</dbReference>
<comment type="pathway">
    <text evidence="3 14">Cofactor biosynthesis; riboflavin biosynthesis; 5-amino-6-(D-ribitylamino)uracil from GTP: step 3/4.</text>
</comment>
<keyword evidence="7 14" id="KW-0479">Metal-binding</keyword>
<evidence type="ECO:0000256" key="6">
    <source>
        <dbReference type="ARBA" id="ARBA00022619"/>
    </source>
</evidence>
<evidence type="ECO:0000313" key="17">
    <source>
        <dbReference type="Proteomes" id="UP001597497"/>
    </source>
</evidence>
<dbReference type="InterPro" id="IPR011549">
    <property type="entry name" value="RibD_C"/>
</dbReference>
<evidence type="ECO:0000256" key="4">
    <source>
        <dbReference type="ARBA" id="ARBA00005259"/>
    </source>
</evidence>
<dbReference type="Pfam" id="PF01872">
    <property type="entry name" value="RibD_C"/>
    <property type="match status" value="1"/>
</dbReference>
<evidence type="ECO:0000256" key="11">
    <source>
        <dbReference type="ARBA" id="ARBA00023268"/>
    </source>
</evidence>
<name>A0ABW5RCR2_9BACL</name>
<dbReference type="NCBIfam" id="TIGR00326">
    <property type="entry name" value="eubact_ribD"/>
    <property type="match status" value="1"/>
</dbReference>
<evidence type="ECO:0000256" key="9">
    <source>
        <dbReference type="ARBA" id="ARBA00022857"/>
    </source>
</evidence>
<dbReference type="EC" id="3.5.4.26" evidence="14"/>
<keyword evidence="14 16" id="KW-0378">Hydrolase</keyword>
<keyword evidence="17" id="KW-1185">Reference proteome</keyword>
<dbReference type="Proteomes" id="UP001597497">
    <property type="component" value="Unassembled WGS sequence"/>
</dbReference>
<evidence type="ECO:0000256" key="5">
    <source>
        <dbReference type="ARBA" id="ARBA00007417"/>
    </source>
</evidence>
<dbReference type="PIRSF" id="PIRSF006769">
    <property type="entry name" value="RibD"/>
    <property type="match status" value="1"/>
</dbReference>
<comment type="pathway">
    <text evidence="2 14">Cofactor biosynthesis; riboflavin biosynthesis; 5-amino-6-(D-ribitylamino)uracil from GTP: step 2/4.</text>
</comment>
<comment type="catalytic activity">
    <reaction evidence="13 14">
        <text>2,5-diamino-6-hydroxy-4-(5-phosphoribosylamino)-pyrimidine + H2O + H(+) = 5-amino-6-(5-phospho-D-ribosylamino)uracil + NH4(+)</text>
        <dbReference type="Rhea" id="RHEA:21868"/>
        <dbReference type="ChEBI" id="CHEBI:15377"/>
        <dbReference type="ChEBI" id="CHEBI:15378"/>
        <dbReference type="ChEBI" id="CHEBI:28938"/>
        <dbReference type="ChEBI" id="CHEBI:58453"/>
        <dbReference type="ChEBI" id="CHEBI:58614"/>
        <dbReference type="EC" id="3.5.4.26"/>
    </reaction>
</comment>
<evidence type="ECO:0000259" key="15">
    <source>
        <dbReference type="PROSITE" id="PS51747"/>
    </source>
</evidence>
<evidence type="ECO:0000256" key="2">
    <source>
        <dbReference type="ARBA" id="ARBA00004882"/>
    </source>
</evidence>
<dbReference type="EMBL" id="JBHUMM010000043">
    <property type="protein sequence ID" value="MFD2672842.1"/>
    <property type="molecule type" value="Genomic_DNA"/>
</dbReference>
<keyword evidence="11" id="KW-0511">Multifunctional enzyme</keyword>
<protein>
    <recommendedName>
        <fullName evidence="14">Riboflavin biosynthesis protein RibD</fullName>
    </recommendedName>
    <domain>
        <recommendedName>
            <fullName evidence="14">Diaminohydroxyphosphoribosylaminopyrimidine deaminase</fullName>
            <shortName evidence="14">DRAP deaminase</shortName>
            <ecNumber evidence="14">3.5.4.26</ecNumber>
        </recommendedName>
        <alternativeName>
            <fullName evidence="14">Riboflavin-specific deaminase</fullName>
        </alternativeName>
    </domain>
    <domain>
        <recommendedName>
            <fullName evidence="14">5-amino-6-(5-phosphoribosylamino)uracil reductase</fullName>
            <ecNumber evidence="14">1.1.1.193</ecNumber>
        </recommendedName>
        <alternativeName>
            <fullName evidence="14">HTP reductase</fullName>
        </alternativeName>
    </domain>
</protein>
<comment type="similarity">
    <text evidence="4 14">In the N-terminal section; belongs to the cytidine and deoxycytidylate deaminase family.</text>
</comment>
<evidence type="ECO:0000256" key="10">
    <source>
        <dbReference type="ARBA" id="ARBA00023002"/>
    </source>
</evidence>
<keyword evidence="9 14" id="KW-0521">NADP</keyword>
<dbReference type="CDD" id="cd01284">
    <property type="entry name" value="Riboflavin_deaminase-reductase"/>
    <property type="match status" value="1"/>
</dbReference>
<gene>
    <name evidence="16" type="primary">ribD</name>
    <name evidence="16" type="ORF">ACFSUC_14835</name>
</gene>
<dbReference type="InterPro" id="IPR004794">
    <property type="entry name" value="Eubact_RibD"/>
</dbReference>
<dbReference type="RefSeq" id="WP_379930402.1">
    <property type="nucleotide sequence ID" value="NZ_JBHUMM010000043.1"/>
</dbReference>
<dbReference type="SUPFAM" id="SSF53597">
    <property type="entry name" value="Dihydrofolate reductase-like"/>
    <property type="match status" value="1"/>
</dbReference>
<comment type="caution">
    <text evidence="16">The sequence shown here is derived from an EMBL/GenBank/DDBJ whole genome shotgun (WGS) entry which is preliminary data.</text>
</comment>
<dbReference type="PROSITE" id="PS00903">
    <property type="entry name" value="CYT_DCMP_DEAMINASES_1"/>
    <property type="match status" value="1"/>
</dbReference>
<comment type="cofactor">
    <cofactor evidence="14">
        <name>Zn(2+)</name>
        <dbReference type="ChEBI" id="CHEBI:29105"/>
    </cofactor>
    <text evidence="14">Binds 1 zinc ion.</text>
</comment>
<keyword evidence="10 14" id="KW-0560">Oxidoreductase</keyword>
<evidence type="ECO:0000256" key="3">
    <source>
        <dbReference type="ARBA" id="ARBA00004910"/>
    </source>
</evidence>
<comment type="similarity">
    <text evidence="5 14">In the C-terminal section; belongs to the HTP reductase family.</text>
</comment>
<proteinExistence type="inferred from homology"/>
<dbReference type="Gene3D" id="3.40.430.10">
    <property type="entry name" value="Dihydrofolate Reductase, subunit A"/>
    <property type="match status" value="1"/>
</dbReference>
<evidence type="ECO:0000256" key="13">
    <source>
        <dbReference type="ARBA" id="ARBA00049886"/>
    </source>
</evidence>
<evidence type="ECO:0000256" key="1">
    <source>
        <dbReference type="ARBA" id="ARBA00002151"/>
    </source>
</evidence>
<dbReference type="PANTHER" id="PTHR38011">
    <property type="entry name" value="DIHYDROFOLATE REDUCTASE FAMILY PROTEIN (AFU_ORTHOLOGUE AFUA_8G06820)"/>
    <property type="match status" value="1"/>
</dbReference>
<evidence type="ECO:0000313" key="16">
    <source>
        <dbReference type="EMBL" id="MFD2672842.1"/>
    </source>
</evidence>
<evidence type="ECO:0000256" key="14">
    <source>
        <dbReference type="PIRNR" id="PIRNR006769"/>
    </source>
</evidence>
<dbReference type="GO" id="GO:0008835">
    <property type="term" value="F:diaminohydroxyphosphoribosylaminopyrimidine deaminase activity"/>
    <property type="evidence" value="ECO:0007669"/>
    <property type="project" value="UniProtKB-EC"/>
</dbReference>
<comment type="catalytic activity">
    <reaction evidence="12 14">
        <text>5-amino-6-(5-phospho-D-ribitylamino)uracil + NADP(+) = 5-amino-6-(5-phospho-D-ribosylamino)uracil + NADPH + H(+)</text>
        <dbReference type="Rhea" id="RHEA:17845"/>
        <dbReference type="ChEBI" id="CHEBI:15378"/>
        <dbReference type="ChEBI" id="CHEBI:57783"/>
        <dbReference type="ChEBI" id="CHEBI:58349"/>
        <dbReference type="ChEBI" id="CHEBI:58421"/>
        <dbReference type="ChEBI" id="CHEBI:58453"/>
        <dbReference type="EC" id="1.1.1.193"/>
    </reaction>
</comment>
<organism evidence="16 17">
    <name type="scientific">Marinicrinis sediminis</name>
    <dbReference type="NCBI Taxonomy" id="1652465"/>
    <lineage>
        <taxon>Bacteria</taxon>
        <taxon>Bacillati</taxon>
        <taxon>Bacillota</taxon>
        <taxon>Bacilli</taxon>
        <taxon>Bacillales</taxon>
        <taxon>Paenibacillaceae</taxon>
    </lineage>
</organism>
<dbReference type="Gene3D" id="3.40.140.10">
    <property type="entry name" value="Cytidine Deaminase, domain 2"/>
    <property type="match status" value="1"/>
</dbReference>
<reference evidence="17" key="1">
    <citation type="journal article" date="2019" name="Int. J. Syst. Evol. Microbiol.">
        <title>The Global Catalogue of Microorganisms (GCM) 10K type strain sequencing project: providing services to taxonomists for standard genome sequencing and annotation.</title>
        <authorList>
            <consortium name="The Broad Institute Genomics Platform"/>
            <consortium name="The Broad Institute Genome Sequencing Center for Infectious Disease"/>
            <person name="Wu L."/>
            <person name="Ma J."/>
        </authorList>
    </citation>
    <scope>NUCLEOTIDE SEQUENCE [LARGE SCALE GENOMIC DNA]</scope>
    <source>
        <strain evidence="17">KCTC 33676</strain>
    </source>
</reference>
<dbReference type="InterPro" id="IPR002125">
    <property type="entry name" value="CMP_dCMP_dom"/>
</dbReference>
<evidence type="ECO:0000256" key="12">
    <source>
        <dbReference type="ARBA" id="ARBA00049861"/>
    </source>
</evidence>
<keyword evidence="6 14" id="KW-0686">Riboflavin biosynthesis</keyword>
<dbReference type="NCBIfam" id="TIGR00227">
    <property type="entry name" value="ribD_Cterm"/>
    <property type="match status" value="1"/>
</dbReference>
<evidence type="ECO:0000256" key="8">
    <source>
        <dbReference type="ARBA" id="ARBA00022833"/>
    </source>
</evidence>
<accession>A0ABW5RCR2</accession>
<dbReference type="InterPro" id="IPR002734">
    <property type="entry name" value="RibDG_C"/>
</dbReference>
<evidence type="ECO:0000256" key="7">
    <source>
        <dbReference type="ARBA" id="ARBA00022723"/>
    </source>
</evidence>
<dbReference type="InterPro" id="IPR016193">
    <property type="entry name" value="Cytidine_deaminase-like"/>
</dbReference>
<keyword evidence="8 14" id="KW-0862">Zinc</keyword>